<reference evidence="1 2" key="1">
    <citation type="submission" date="2018-05" db="EMBL/GenBank/DDBJ databases">
        <title>Marinifilum breve JC075T sp. nov., a marine bacterium isolated from Yongle Blue Hole in the South China Sea.</title>
        <authorList>
            <person name="Fu T."/>
        </authorList>
    </citation>
    <scope>NUCLEOTIDE SEQUENCE [LARGE SCALE GENOMIC DNA]</scope>
    <source>
        <strain evidence="1 2">JC075</strain>
    </source>
</reference>
<protein>
    <submittedName>
        <fullName evidence="1">Uncharacterized protein</fullName>
    </submittedName>
</protein>
<sequence length="136" mass="15284">MLGISLFLIGIALTISEAYQGIVAIILSIPFLFTHSGLLIDAENKRYKKYTGLLGLRLGSWCDLSRVTHLQIIHTRETKGMAVLSIARNETNVVQKLLLMMPHERIVLLSDTQEKLEPMAKKIAKELGLELKFPKN</sequence>
<dbReference type="Proteomes" id="UP000248079">
    <property type="component" value="Unassembled WGS sequence"/>
</dbReference>
<organism evidence="1 2">
    <name type="scientific">Marinifilum breve</name>
    <dbReference type="NCBI Taxonomy" id="2184082"/>
    <lineage>
        <taxon>Bacteria</taxon>
        <taxon>Pseudomonadati</taxon>
        <taxon>Bacteroidota</taxon>
        <taxon>Bacteroidia</taxon>
        <taxon>Marinilabiliales</taxon>
        <taxon>Marinifilaceae</taxon>
    </lineage>
</organism>
<comment type="caution">
    <text evidence="1">The sequence shown here is derived from an EMBL/GenBank/DDBJ whole genome shotgun (WGS) entry which is preliminary data.</text>
</comment>
<evidence type="ECO:0000313" key="1">
    <source>
        <dbReference type="EMBL" id="PXX98766.1"/>
    </source>
</evidence>
<gene>
    <name evidence="1" type="ORF">DF185_15415</name>
</gene>
<proteinExistence type="predicted"/>
<dbReference type="AlphaFoldDB" id="A0A2V3ZUN1"/>
<evidence type="ECO:0000313" key="2">
    <source>
        <dbReference type="Proteomes" id="UP000248079"/>
    </source>
</evidence>
<keyword evidence="2" id="KW-1185">Reference proteome</keyword>
<accession>A0A2V3ZUN1</accession>
<dbReference type="EMBL" id="QFLI01000007">
    <property type="protein sequence ID" value="PXX98766.1"/>
    <property type="molecule type" value="Genomic_DNA"/>
</dbReference>
<name>A0A2V3ZUN1_9BACT</name>